<organism evidence="1 2">
    <name type="scientific">Araneus ventricosus</name>
    <name type="common">Orbweaver spider</name>
    <name type="synonym">Epeira ventricosa</name>
    <dbReference type="NCBI Taxonomy" id="182803"/>
    <lineage>
        <taxon>Eukaryota</taxon>
        <taxon>Metazoa</taxon>
        <taxon>Ecdysozoa</taxon>
        <taxon>Arthropoda</taxon>
        <taxon>Chelicerata</taxon>
        <taxon>Arachnida</taxon>
        <taxon>Araneae</taxon>
        <taxon>Araneomorphae</taxon>
        <taxon>Entelegynae</taxon>
        <taxon>Araneoidea</taxon>
        <taxon>Araneidae</taxon>
        <taxon>Araneus</taxon>
    </lineage>
</organism>
<dbReference type="Gene3D" id="3.30.420.10">
    <property type="entry name" value="Ribonuclease H-like superfamily/Ribonuclease H"/>
    <property type="match status" value="1"/>
</dbReference>
<evidence type="ECO:0000313" key="1">
    <source>
        <dbReference type="EMBL" id="GBL89146.1"/>
    </source>
</evidence>
<dbReference type="Proteomes" id="UP000499080">
    <property type="component" value="Unassembled WGS sequence"/>
</dbReference>
<dbReference type="EMBL" id="BGPR01000063">
    <property type="protein sequence ID" value="GBL89146.1"/>
    <property type="molecule type" value="Genomic_DNA"/>
</dbReference>
<sequence length="102" mass="11844">MIAHELNLEKLSVDADKTFGVRKLRAKIVSKSCTFSNDCMQVSDLNSITTLDNSPYSPDLICYDIFSFLKGKEVFRRRKWGDVEQIKHKTTRQWKNLTSKDI</sequence>
<accession>A0A4Y2BCX3</accession>
<dbReference type="AlphaFoldDB" id="A0A4Y2BCX3"/>
<dbReference type="InterPro" id="IPR036397">
    <property type="entry name" value="RNaseH_sf"/>
</dbReference>
<proteinExistence type="predicted"/>
<evidence type="ECO:0000313" key="2">
    <source>
        <dbReference type="Proteomes" id="UP000499080"/>
    </source>
</evidence>
<protein>
    <submittedName>
        <fullName evidence="1">Uncharacterized protein</fullName>
    </submittedName>
</protein>
<reference evidence="1 2" key="1">
    <citation type="journal article" date="2019" name="Sci. Rep.">
        <title>Orb-weaving spider Araneus ventricosus genome elucidates the spidroin gene catalogue.</title>
        <authorList>
            <person name="Kono N."/>
            <person name="Nakamura H."/>
            <person name="Ohtoshi R."/>
            <person name="Moran D.A.P."/>
            <person name="Shinohara A."/>
            <person name="Yoshida Y."/>
            <person name="Fujiwara M."/>
            <person name="Mori M."/>
            <person name="Tomita M."/>
            <person name="Arakawa K."/>
        </authorList>
    </citation>
    <scope>NUCLEOTIDE SEQUENCE [LARGE SCALE GENOMIC DNA]</scope>
</reference>
<dbReference type="GO" id="GO:0003676">
    <property type="term" value="F:nucleic acid binding"/>
    <property type="evidence" value="ECO:0007669"/>
    <property type="project" value="InterPro"/>
</dbReference>
<keyword evidence="2" id="KW-1185">Reference proteome</keyword>
<comment type="caution">
    <text evidence="1">The sequence shown here is derived from an EMBL/GenBank/DDBJ whole genome shotgun (WGS) entry which is preliminary data.</text>
</comment>
<name>A0A4Y2BCX3_ARAVE</name>
<gene>
    <name evidence="1" type="ORF">AVEN_255268_1</name>
</gene>